<dbReference type="PANTHER" id="PTHR16106:SF3">
    <property type="entry name" value="CHROMOSOME 4 OPEN READING FRAME 19"/>
    <property type="match status" value="1"/>
</dbReference>
<name>A0AAD8GJP5_ACIOX</name>
<feature type="region of interest" description="Disordered" evidence="1">
    <location>
        <begin position="253"/>
        <end position="279"/>
    </location>
</feature>
<feature type="compositionally biased region" description="Polar residues" evidence="1">
    <location>
        <begin position="116"/>
        <end position="133"/>
    </location>
</feature>
<evidence type="ECO:0000313" key="2">
    <source>
        <dbReference type="EMBL" id="KAK1175341.1"/>
    </source>
</evidence>
<dbReference type="EMBL" id="JAGXEW010000002">
    <property type="protein sequence ID" value="KAK1175341.1"/>
    <property type="molecule type" value="Genomic_DNA"/>
</dbReference>
<keyword evidence="3" id="KW-1185">Reference proteome</keyword>
<reference evidence="2" key="1">
    <citation type="submission" date="2022-02" db="EMBL/GenBank/DDBJ databases">
        <title>Atlantic sturgeon de novo genome assembly.</title>
        <authorList>
            <person name="Stock M."/>
            <person name="Klopp C."/>
            <person name="Guiguen Y."/>
            <person name="Cabau C."/>
            <person name="Parinello H."/>
            <person name="Santidrian Yebra-Pimentel E."/>
            <person name="Kuhl H."/>
            <person name="Dirks R.P."/>
            <person name="Guessner J."/>
            <person name="Wuertz S."/>
            <person name="Du K."/>
            <person name="Schartl M."/>
        </authorList>
    </citation>
    <scope>NUCLEOTIDE SEQUENCE</scope>
    <source>
        <strain evidence="2">STURGEONOMICS-FGT-2020</strain>
        <tissue evidence="2">Whole blood</tissue>
    </source>
</reference>
<evidence type="ECO:0000313" key="3">
    <source>
        <dbReference type="Proteomes" id="UP001230051"/>
    </source>
</evidence>
<protein>
    <submittedName>
        <fullName evidence="2">Uncharacterized protein</fullName>
    </submittedName>
</protein>
<proteinExistence type="predicted"/>
<organism evidence="2 3">
    <name type="scientific">Acipenser oxyrinchus oxyrinchus</name>
    <dbReference type="NCBI Taxonomy" id="40147"/>
    <lineage>
        <taxon>Eukaryota</taxon>
        <taxon>Metazoa</taxon>
        <taxon>Chordata</taxon>
        <taxon>Craniata</taxon>
        <taxon>Vertebrata</taxon>
        <taxon>Euteleostomi</taxon>
        <taxon>Actinopterygii</taxon>
        <taxon>Chondrostei</taxon>
        <taxon>Acipenseriformes</taxon>
        <taxon>Acipenseridae</taxon>
        <taxon>Acipenser</taxon>
    </lineage>
</organism>
<dbReference type="InterPro" id="IPR031528">
    <property type="entry name" value="C4orf19"/>
</dbReference>
<gene>
    <name evidence="2" type="ORF">AOXY_G3034</name>
</gene>
<comment type="caution">
    <text evidence="2">The sequence shown here is derived from an EMBL/GenBank/DDBJ whole genome shotgun (WGS) entry which is preliminary data.</text>
</comment>
<dbReference type="AlphaFoldDB" id="A0AAD8GJP5"/>
<feature type="compositionally biased region" description="Basic and acidic residues" evidence="1">
    <location>
        <begin position="254"/>
        <end position="272"/>
    </location>
</feature>
<dbReference type="Proteomes" id="UP001230051">
    <property type="component" value="Unassembled WGS sequence"/>
</dbReference>
<dbReference type="PANTHER" id="PTHR16106">
    <property type="entry name" value="CHROMOSOME 4 OPEN READING FRAME 19"/>
    <property type="match status" value="1"/>
</dbReference>
<accession>A0AAD8GJP5</accession>
<evidence type="ECO:0000256" key="1">
    <source>
        <dbReference type="SAM" id="MobiDB-lite"/>
    </source>
</evidence>
<feature type="region of interest" description="Disordered" evidence="1">
    <location>
        <begin position="113"/>
        <end position="133"/>
    </location>
</feature>
<sequence>MGCRCCRMIKSYIFDPVPVEVHGWTSDASRSVCSHQEKPVGTDNYMIGQNFNKLDLNNQKTLAPKQRVENIENDKNQINRTCFPSAEKKYGLGENKEELKVESNGLYILENEQTQKKCATPNNEGVSDTSSSPLNNSLVDNYIAAPSQNSSVLKACEVQTEATPKTEEIAVSNGKQPSLLNDCQPEVNTPTIQTCESLENDYVHVDVTDSASVDGVDASITILNNAEAVNLSSASISLADIKECVSQQADVDELNDRISPLERGDPDTKSEESSSSIDNFEIFDDLEVAEALAALEAATAGEDEE</sequence>